<evidence type="ECO:0000313" key="2">
    <source>
        <dbReference type="Proteomes" id="UP000004322"/>
    </source>
</evidence>
<dbReference type="EMBL" id="AEUV02000002">
    <property type="protein sequence ID" value="EHI75056.1"/>
    <property type="molecule type" value="Genomic_DNA"/>
</dbReference>
<dbReference type="RefSeq" id="WP_004229070.1">
    <property type="nucleotide sequence ID" value="NZ_AEUV02000002.1"/>
</dbReference>
<dbReference type="Gene3D" id="3.90.1720.10">
    <property type="entry name" value="endopeptidase domain like (from Nostoc punctiforme)"/>
    <property type="match status" value="1"/>
</dbReference>
<dbReference type="SUPFAM" id="SSF54001">
    <property type="entry name" value="Cysteine proteinases"/>
    <property type="match status" value="1"/>
</dbReference>
<proteinExistence type="predicted"/>
<protein>
    <recommendedName>
        <fullName evidence="3">UDP-N-acetylmuramoylalanyl-D-glutamate--2, 6-diaminopimelate ligase</fullName>
    </recommendedName>
</protein>
<dbReference type="eggNOG" id="COG3863">
    <property type="taxonomic scope" value="Bacteria"/>
</dbReference>
<dbReference type="InterPro" id="IPR024453">
    <property type="entry name" value="Peptidase_C92"/>
</dbReference>
<keyword evidence="2" id="KW-1185">Reference proteome</keyword>
<dbReference type="OrthoDB" id="195541at2"/>
<name>G5JTH0_STRCG</name>
<organism evidence="1 2">
    <name type="scientific">Streptococcus criceti HS-6</name>
    <dbReference type="NCBI Taxonomy" id="873449"/>
    <lineage>
        <taxon>Bacteria</taxon>
        <taxon>Bacillati</taxon>
        <taxon>Bacillota</taxon>
        <taxon>Bacilli</taxon>
        <taxon>Lactobacillales</taxon>
        <taxon>Streptococcaceae</taxon>
        <taxon>Streptococcus</taxon>
    </lineage>
</organism>
<dbReference type="InterPro" id="IPR038765">
    <property type="entry name" value="Papain-like_cys_pep_sf"/>
</dbReference>
<comment type="caution">
    <text evidence="1">The sequence shown here is derived from an EMBL/GenBank/DDBJ whole genome shotgun (WGS) entry which is preliminary data.</text>
</comment>
<evidence type="ECO:0000313" key="1">
    <source>
        <dbReference type="EMBL" id="EHI75056.1"/>
    </source>
</evidence>
<sequence length="169" mass="18960">MKKEQLKEGDLLFTVGDSEMGQAITTATGDYSHVAIYLEGSIYHATVDQGVSKQDLTSFLEENKIVDVFCYPKIKLKQVFEKVHALLGNPYNISFYPDGTGFYCSQLIAHLLPIFAEIPMQFGDGHQEVTNFWQEYYEQLGLAVPTGRPGTNPSLLAQSPQLCYRGRLK</sequence>
<accession>G5JTH0</accession>
<dbReference type="Proteomes" id="UP000004322">
    <property type="component" value="Unassembled WGS sequence"/>
</dbReference>
<dbReference type="STRING" id="873449.STRCR_2360"/>
<reference evidence="1" key="1">
    <citation type="submission" date="2011-07" db="EMBL/GenBank/DDBJ databases">
        <authorList>
            <person name="Stanhope M.J."/>
            <person name="Durkin A.S."/>
            <person name="Hostetler J."/>
            <person name="Kim M."/>
            <person name="Radune D."/>
            <person name="Singh I."/>
            <person name="Town C.D."/>
        </authorList>
    </citation>
    <scope>NUCLEOTIDE SEQUENCE [LARGE SCALE GENOMIC DNA]</scope>
    <source>
        <strain evidence="1">HS-6</strain>
    </source>
</reference>
<dbReference type="Pfam" id="PF05708">
    <property type="entry name" value="Peptidase_C92"/>
    <property type="match status" value="1"/>
</dbReference>
<gene>
    <name evidence="1" type="ORF">STRCR_2360</name>
</gene>
<evidence type="ECO:0008006" key="3">
    <source>
        <dbReference type="Google" id="ProtNLM"/>
    </source>
</evidence>
<dbReference type="AlphaFoldDB" id="G5JTH0"/>